<dbReference type="Proteomes" id="UP000242699">
    <property type="component" value="Unassembled WGS sequence"/>
</dbReference>
<dbReference type="Pfam" id="PF09551">
    <property type="entry name" value="Spore_II_R"/>
    <property type="match status" value="1"/>
</dbReference>
<name>A0A2T2X6Z7_9FIRM</name>
<evidence type="ECO:0000256" key="1">
    <source>
        <dbReference type="SAM" id="Phobius"/>
    </source>
</evidence>
<accession>A0A2T2X6Z7</accession>
<dbReference type="NCBIfam" id="TIGR02837">
    <property type="entry name" value="spore_II_R"/>
    <property type="match status" value="1"/>
</dbReference>
<gene>
    <name evidence="2" type="primary">spoIIR</name>
    <name evidence="2" type="ORF">C7B43_06875</name>
</gene>
<dbReference type="EMBL" id="PXYT01000012">
    <property type="protein sequence ID" value="PSR30228.1"/>
    <property type="molecule type" value="Genomic_DNA"/>
</dbReference>
<dbReference type="AlphaFoldDB" id="A0A2T2X6Z7"/>
<keyword evidence="1" id="KW-0472">Membrane</keyword>
<proteinExistence type="predicted"/>
<organism evidence="2 3">
    <name type="scientific">Sulfobacillus benefaciens</name>
    <dbReference type="NCBI Taxonomy" id="453960"/>
    <lineage>
        <taxon>Bacteria</taxon>
        <taxon>Bacillati</taxon>
        <taxon>Bacillota</taxon>
        <taxon>Clostridia</taxon>
        <taxon>Eubacteriales</taxon>
        <taxon>Clostridiales Family XVII. Incertae Sedis</taxon>
        <taxon>Sulfobacillus</taxon>
    </lineage>
</organism>
<evidence type="ECO:0000313" key="3">
    <source>
        <dbReference type="Proteomes" id="UP000242699"/>
    </source>
</evidence>
<reference evidence="2 3" key="1">
    <citation type="journal article" date="2014" name="BMC Genomics">
        <title>Comparison of environmental and isolate Sulfobacillus genomes reveals diverse carbon, sulfur, nitrogen, and hydrogen metabolisms.</title>
        <authorList>
            <person name="Justice N.B."/>
            <person name="Norman A."/>
            <person name="Brown C.T."/>
            <person name="Singh A."/>
            <person name="Thomas B.C."/>
            <person name="Banfield J.F."/>
        </authorList>
    </citation>
    <scope>NUCLEOTIDE SEQUENCE [LARGE SCALE GENOMIC DNA]</scope>
    <source>
        <strain evidence="2">AMDSBA1</strain>
    </source>
</reference>
<dbReference type="InterPro" id="IPR014202">
    <property type="entry name" value="Spore_II_R"/>
</dbReference>
<feature type="transmembrane region" description="Helical" evidence="1">
    <location>
        <begin position="7"/>
        <end position="25"/>
    </location>
</feature>
<keyword evidence="1" id="KW-1133">Transmembrane helix</keyword>
<protein>
    <submittedName>
        <fullName evidence="2">Stage II sporulation protein R</fullName>
    </submittedName>
</protein>
<evidence type="ECO:0000313" key="2">
    <source>
        <dbReference type="EMBL" id="PSR30228.1"/>
    </source>
</evidence>
<comment type="caution">
    <text evidence="2">The sequence shown here is derived from an EMBL/GenBank/DDBJ whole genome shotgun (WGS) entry which is preliminary data.</text>
</comment>
<sequence>MTGFKQIFVSALMIIHVLGFALGPYQGSVAGQSHRRRMPIHLPAVIRFRVIANSDNPADQAVKLDVRDRVLAKLDPLLAHVKTRREAERVIQTHERVITRAADQVLSVNHVSYRAHVSLTRTDFPTKVYGTWVLPAGKYQALLVVLGKGQGHNWWCVLFPSLCFIDMSNAVAVSATRAQGQATLARPAFHRENSEPVPAVPIKLPPSPQTRSSGQLHVRWSLPRFVNHLLGWM</sequence>
<keyword evidence="1" id="KW-0812">Transmembrane</keyword>